<dbReference type="InterPro" id="IPR008969">
    <property type="entry name" value="CarboxyPept-like_regulatory"/>
</dbReference>
<dbReference type="PANTHER" id="PTHR46375">
    <property type="entry name" value="KELCH REPEAT AND BTB DOMAIN-CONTAINING PROTEIN 13-RELATED"/>
    <property type="match status" value="1"/>
</dbReference>
<feature type="signal peptide" evidence="1">
    <location>
        <begin position="1"/>
        <end position="16"/>
    </location>
</feature>
<dbReference type="EMBL" id="JAKVQD010000001">
    <property type="protein sequence ID" value="MCH4551188.1"/>
    <property type="molecule type" value="Genomic_DNA"/>
</dbReference>
<reference evidence="2" key="1">
    <citation type="submission" date="2022-02" db="EMBL/GenBank/DDBJ databases">
        <title>Aestuariibaculum sp., a marine bacterium isolated from sediment in Guangxi.</title>
        <authorList>
            <person name="Ying J."/>
        </authorList>
    </citation>
    <scope>NUCLEOTIDE SEQUENCE</scope>
    <source>
        <strain evidence="2">L182</strain>
    </source>
</reference>
<evidence type="ECO:0000313" key="3">
    <source>
        <dbReference type="Proteomes" id="UP001156141"/>
    </source>
</evidence>
<dbReference type="InterPro" id="IPR006652">
    <property type="entry name" value="Kelch_1"/>
</dbReference>
<dbReference type="SUPFAM" id="SSF117281">
    <property type="entry name" value="Kelch motif"/>
    <property type="match status" value="1"/>
</dbReference>
<proteinExistence type="predicted"/>
<dbReference type="Pfam" id="PF13715">
    <property type="entry name" value="CarbopepD_reg_2"/>
    <property type="match status" value="1"/>
</dbReference>
<dbReference type="InterPro" id="IPR015915">
    <property type="entry name" value="Kelch-typ_b-propeller"/>
</dbReference>
<keyword evidence="1" id="KW-0732">Signal</keyword>
<dbReference type="Gene3D" id="2.60.40.1120">
    <property type="entry name" value="Carboxypeptidase-like, regulatory domain"/>
    <property type="match status" value="1"/>
</dbReference>
<comment type="caution">
    <text evidence="2">The sequence shown here is derived from an EMBL/GenBank/DDBJ whole genome shotgun (WGS) entry which is preliminary data.</text>
</comment>
<dbReference type="SMART" id="SM00612">
    <property type="entry name" value="Kelch"/>
    <property type="match status" value="2"/>
</dbReference>
<dbReference type="Proteomes" id="UP001156141">
    <property type="component" value="Unassembled WGS sequence"/>
</dbReference>
<name>A0ABS9RE16_9FLAO</name>
<dbReference type="Gene3D" id="2.120.10.80">
    <property type="entry name" value="Kelch-type beta propeller"/>
    <property type="match status" value="1"/>
</dbReference>
<protein>
    <submittedName>
        <fullName evidence="2">Carboxypeptidase-like regulatory domain-containing protein</fullName>
    </submittedName>
</protein>
<feature type="chain" id="PRO_5047214145" evidence="1">
    <location>
        <begin position="17"/>
        <end position="444"/>
    </location>
</feature>
<dbReference type="Pfam" id="PF24681">
    <property type="entry name" value="Kelch_KLHDC2_KLHL20_DRC7"/>
    <property type="match status" value="1"/>
</dbReference>
<evidence type="ECO:0000313" key="2">
    <source>
        <dbReference type="EMBL" id="MCH4551188.1"/>
    </source>
</evidence>
<dbReference type="PANTHER" id="PTHR46375:SF4">
    <property type="entry name" value="KELCH-LIKE FAMILY, MEMBER 42"/>
    <property type="match status" value="1"/>
</dbReference>
<accession>A0ABS9RE16</accession>
<dbReference type="InterPro" id="IPR052392">
    <property type="entry name" value="Kelch-BTB_domain-containing"/>
</dbReference>
<dbReference type="RefSeq" id="WP_240571427.1">
    <property type="nucleotide sequence ID" value="NZ_CP136709.1"/>
</dbReference>
<dbReference type="SUPFAM" id="SSF49464">
    <property type="entry name" value="Carboxypeptidase regulatory domain-like"/>
    <property type="match status" value="1"/>
</dbReference>
<sequence>MKLLVLILLSTLSAYTQTISGKVLDDQTNEPLENVTIYLKKQNTGTTTNKEGVYNVPVQINLTLSDTIIFSSIGYTTKQYVVSELKTINFIVHLSKQTELLNEITVYNKNELKPSIPFKKLAPLKRAIYNFGSTRVGNKLYVIGGDASFYHDTEKEAQDNSLTYGEFLRTLKDNFTWENYSDLLQIYNIENDTWESKDLEFEPRAYHKLVNVNNKIYVLGGKTLSLSRKREYLGDNIEVFDINSNEIIVDHTNPHKAVNFAAFSFNDNIIVTGGSVRQKSNGEKVCTNSSHIFNISSGKWYELAPMKTPKEVNGILVKDIIYLIGGFNKTPLNTIESYNLKSGIWKHEPHLPFPMKRPSLAFYENIIYIFNEDKILTYNTENNVINTYKINLYLKNAQMHYYDNHLYLLGGNIEDEYTKTPSSNVYKININDFKTTAIISTNRM</sequence>
<organism evidence="2 3">
    <name type="scientific">Aestuariibaculum lutulentum</name>
    <dbReference type="NCBI Taxonomy" id="2920935"/>
    <lineage>
        <taxon>Bacteria</taxon>
        <taxon>Pseudomonadati</taxon>
        <taxon>Bacteroidota</taxon>
        <taxon>Flavobacteriia</taxon>
        <taxon>Flavobacteriales</taxon>
        <taxon>Flavobacteriaceae</taxon>
    </lineage>
</organism>
<evidence type="ECO:0000256" key="1">
    <source>
        <dbReference type="SAM" id="SignalP"/>
    </source>
</evidence>
<gene>
    <name evidence="2" type="ORF">MKW35_01010</name>
</gene>
<keyword evidence="3" id="KW-1185">Reference proteome</keyword>